<dbReference type="PANTHER" id="PTHR46268:SF15">
    <property type="entry name" value="UNIVERSAL STRESS PROTEIN HP_0031"/>
    <property type="match status" value="1"/>
</dbReference>
<dbReference type="RefSeq" id="WP_108949171.1">
    <property type="nucleotide sequence ID" value="NZ_CP022187.1"/>
</dbReference>
<dbReference type="CDD" id="cd00293">
    <property type="entry name" value="USP-like"/>
    <property type="match status" value="1"/>
</dbReference>
<dbReference type="PIRSF" id="PIRSF006276">
    <property type="entry name" value="UspA"/>
    <property type="match status" value="1"/>
</dbReference>
<dbReference type="PRINTS" id="PR01438">
    <property type="entry name" value="UNVRSLSTRESS"/>
</dbReference>
<reference evidence="4 5" key="1">
    <citation type="submission" date="2017-06" db="EMBL/GenBank/DDBJ databases">
        <title>Azoarcus.</title>
        <authorList>
            <person name="Woo J.-H."/>
            <person name="Kim H.-S."/>
        </authorList>
    </citation>
    <scope>NUCLEOTIDE SEQUENCE [LARGE SCALE GENOMIC DNA]</scope>
    <source>
        <strain evidence="4 5">TSPY31</strain>
    </source>
</reference>
<keyword evidence="5" id="KW-1185">Reference proteome</keyword>
<sequence length="151" mass="16341">MYKHILVAIDDSETSTKALDEAIALARLHDAVLEIAHAVDESMLQAFSNHGVTLVDHGKLQDALLDGGRQTLKDALEKARAAGLTPRERFLAAEDLHAADQIAQAVEKSGADLLVVGSHGRRGFRRMLLGSVAENLVRKVHVSVLIVRGEH</sequence>
<dbReference type="AlphaFoldDB" id="A0A2U8GSH6"/>
<dbReference type="Gene3D" id="3.40.50.620">
    <property type="entry name" value="HUPs"/>
    <property type="match status" value="1"/>
</dbReference>
<keyword evidence="2" id="KW-0963">Cytoplasm</keyword>
<protein>
    <recommendedName>
        <fullName evidence="2">Universal stress protein</fullName>
    </recommendedName>
</protein>
<dbReference type="SUPFAM" id="SSF52402">
    <property type="entry name" value="Adenine nucleotide alpha hydrolases-like"/>
    <property type="match status" value="1"/>
</dbReference>
<dbReference type="PANTHER" id="PTHR46268">
    <property type="entry name" value="STRESS RESPONSE PROTEIN NHAX"/>
    <property type="match status" value="1"/>
</dbReference>
<dbReference type="InterPro" id="IPR006015">
    <property type="entry name" value="Universal_stress_UspA"/>
</dbReference>
<dbReference type="EMBL" id="CP022187">
    <property type="protein sequence ID" value="AWI75465.1"/>
    <property type="molecule type" value="Genomic_DNA"/>
</dbReference>
<gene>
    <name evidence="4" type="ORF">CEW83_09785</name>
</gene>
<dbReference type="KEGG" id="acom:CEW83_09785"/>
<comment type="similarity">
    <text evidence="1 2">Belongs to the universal stress protein A family.</text>
</comment>
<dbReference type="InterPro" id="IPR006016">
    <property type="entry name" value="UspA"/>
</dbReference>
<feature type="domain" description="UspA" evidence="3">
    <location>
        <begin position="1"/>
        <end position="148"/>
    </location>
</feature>
<evidence type="ECO:0000313" key="5">
    <source>
        <dbReference type="Proteomes" id="UP000244930"/>
    </source>
</evidence>
<dbReference type="Pfam" id="PF00582">
    <property type="entry name" value="Usp"/>
    <property type="match status" value="1"/>
</dbReference>
<organism evidence="4 5">
    <name type="scientific">Parazoarcus communis</name>
    <dbReference type="NCBI Taxonomy" id="41977"/>
    <lineage>
        <taxon>Bacteria</taxon>
        <taxon>Pseudomonadati</taxon>
        <taxon>Pseudomonadota</taxon>
        <taxon>Betaproteobacteria</taxon>
        <taxon>Rhodocyclales</taxon>
        <taxon>Zoogloeaceae</taxon>
        <taxon>Parazoarcus</taxon>
    </lineage>
</organism>
<accession>A0A2U8GSH6</accession>
<dbReference type="Proteomes" id="UP000244930">
    <property type="component" value="Chromosome"/>
</dbReference>
<evidence type="ECO:0000256" key="2">
    <source>
        <dbReference type="PIRNR" id="PIRNR006276"/>
    </source>
</evidence>
<evidence type="ECO:0000313" key="4">
    <source>
        <dbReference type="EMBL" id="AWI75465.1"/>
    </source>
</evidence>
<evidence type="ECO:0000259" key="3">
    <source>
        <dbReference type="Pfam" id="PF00582"/>
    </source>
</evidence>
<comment type="subcellular location">
    <subcellularLocation>
        <location evidence="2">Cytoplasm</location>
    </subcellularLocation>
</comment>
<name>A0A2U8GSH6_9RHOO</name>
<proteinExistence type="inferred from homology"/>
<dbReference type="GO" id="GO:0005737">
    <property type="term" value="C:cytoplasm"/>
    <property type="evidence" value="ECO:0007669"/>
    <property type="project" value="UniProtKB-SubCell"/>
</dbReference>
<evidence type="ECO:0000256" key="1">
    <source>
        <dbReference type="ARBA" id="ARBA00008791"/>
    </source>
</evidence>
<dbReference type="InterPro" id="IPR014729">
    <property type="entry name" value="Rossmann-like_a/b/a_fold"/>
</dbReference>